<dbReference type="Gene3D" id="3.40.50.620">
    <property type="entry name" value="HUPs"/>
    <property type="match status" value="2"/>
</dbReference>
<feature type="transmembrane region" description="Helical" evidence="1">
    <location>
        <begin position="244"/>
        <end position="261"/>
    </location>
</feature>
<sequence>MTNSKLLLATDFSKKSFKIIKNVLKYIENKEDELFIIHVIEDKLFQEKIDIEIAKTEGFKLLKKKFPILKEEQFICVEGDLEEQIALYTEKLMISFTILGNSKKNDFIYSFFENSNTKDIVRNLKTLNLIIKSKDEISFKNILIPSDLSPESKKYIYEVSSAFPEAKIKIYYSYSLPYERGYNFNLNKKEISEYQKEIKKDLIKEAEDFFNSLEITNKKKLIIKEGILDVKKLLKDSKDLKTDLLAIHTTGFFSFFAFYLVEYSKTNILIKKVNS</sequence>
<dbReference type="InterPro" id="IPR014729">
    <property type="entry name" value="Rossmann-like_a/b/a_fold"/>
</dbReference>
<feature type="domain" description="UspA" evidence="2">
    <location>
        <begin position="4"/>
        <end position="125"/>
    </location>
</feature>
<evidence type="ECO:0000313" key="4">
    <source>
        <dbReference type="Proteomes" id="UP000502065"/>
    </source>
</evidence>
<keyword evidence="4" id="KW-1185">Reference proteome</keyword>
<dbReference type="InterPro" id="IPR006016">
    <property type="entry name" value="UspA"/>
</dbReference>
<evidence type="ECO:0000256" key="1">
    <source>
        <dbReference type="SAM" id="Phobius"/>
    </source>
</evidence>
<dbReference type="Proteomes" id="UP000502065">
    <property type="component" value="Chromosome"/>
</dbReference>
<dbReference type="SUPFAM" id="SSF52402">
    <property type="entry name" value="Adenine nucleotide alpha hydrolases-like"/>
    <property type="match status" value="2"/>
</dbReference>
<dbReference type="RefSeq" id="WP_129096157.1">
    <property type="nucleotide sequence ID" value="NZ_CBCSAE010000011.1"/>
</dbReference>
<gene>
    <name evidence="3" type="ORF">AAQM_1632</name>
</gene>
<keyword evidence="1" id="KW-1133">Transmembrane helix</keyword>
<evidence type="ECO:0000259" key="2">
    <source>
        <dbReference type="Pfam" id="PF00582"/>
    </source>
</evidence>
<reference evidence="3 4" key="1">
    <citation type="submission" date="2018-07" db="EMBL/GenBank/DDBJ databases">
        <title>Identification of phenol metabolism pathways in Arcobacter.</title>
        <authorList>
            <person name="Miller W.G."/>
            <person name="Yee E."/>
            <person name="Bono J.L."/>
        </authorList>
    </citation>
    <scope>NUCLEOTIDE SEQUENCE [LARGE SCALE GENOMIC DNA]</scope>
    <source>
        <strain evidence="3 4">W63</strain>
    </source>
</reference>
<dbReference type="AlphaFoldDB" id="A0AAE7B653"/>
<name>A0AAE7B653_9BACT</name>
<dbReference type="CDD" id="cd00293">
    <property type="entry name" value="USP-like"/>
    <property type="match status" value="1"/>
</dbReference>
<keyword evidence="1" id="KW-0472">Membrane</keyword>
<dbReference type="EMBL" id="CP030944">
    <property type="protein sequence ID" value="QKE26375.1"/>
    <property type="molecule type" value="Genomic_DNA"/>
</dbReference>
<organism evidence="3 4">
    <name type="scientific">Arcobacter aquimarinus</name>
    <dbReference type="NCBI Taxonomy" id="1315211"/>
    <lineage>
        <taxon>Bacteria</taxon>
        <taxon>Pseudomonadati</taxon>
        <taxon>Campylobacterota</taxon>
        <taxon>Epsilonproteobacteria</taxon>
        <taxon>Campylobacterales</taxon>
        <taxon>Arcobacteraceae</taxon>
        <taxon>Arcobacter</taxon>
    </lineage>
</organism>
<keyword evidence="1" id="KW-0812">Transmembrane</keyword>
<dbReference type="Pfam" id="PF00582">
    <property type="entry name" value="Usp"/>
    <property type="match status" value="1"/>
</dbReference>
<proteinExistence type="predicted"/>
<protein>
    <submittedName>
        <fullName evidence="3">UspA domain-containing protein</fullName>
    </submittedName>
</protein>
<evidence type="ECO:0000313" key="3">
    <source>
        <dbReference type="EMBL" id="QKE26375.1"/>
    </source>
</evidence>
<dbReference type="KEGG" id="aaqi:AAQM_1632"/>
<accession>A0AAE7B653</accession>